<dbReference type="InterPro" id="IPR050300">
    <property type="entry name" value="GDXG_lipolytic_enzyme"/>
</dbReference>
<sequence length="349" mass="39028">MPSPPFFDLLNALDSLNNKDKYSNFHIINTPYKTLSDDCSVAADILIPRTIRDANRSSPRPVIIRIHGGFLVTGSSLYAPWFNNWILDYALQHDAIIISPNYRLLPEVSGSEILEDIHDLWKWVGDGSVDKIIKDAGHRELGLNLDSILVVGESAGGYLATQLAISYPYQIRALIAAYPMVDLQSRFYTEAFSKPIVGVPNVPEEMIDKHLAMIAATGKSRVICTAANPPDRVELAFSIVQNGRFLEFFGTDRSLFPMVRIEDELKRNPGFQLPPMFILHGEQDSAVPVDGSRKFVQFLQKNMPDTQVILHTEDGDHGFDALATLDMPWLKSALAMISKEWLGSYNSHL</sequence>
<dbReference type="STRING" id="1392250.A0A2I2G9Y0"/>
<dbReference type="GeneID" id="36555415"/>
<dbReference type="PANTHER" id="PTHR48081">
    <property type="entry name" value="AB HYDROLASE SUPERFAMILY PROTEIN C4A8.06C"/>
    <property type="match status" value="1"/>
</dbReference>
<gene>
    <name evidence="3" type="ORF">P170DRAFT_426563</name>
</gene>
<dbReference type="Pfam" id="PF07859">
    <property type="entry name" value="Abhydrolase_3"/>
    <property type="match status" value="1"/>
</dbReference>
<dbReference type="GO" id="GO:0016787">
    <property type="term" value="F:hydrolase activity"/>
    <property type="evidence" value="ECO:0007669"/>
    <property type="project" value="UniProtKB-KW"/>
</dbReference>
<dbReference type="InterPro" id="IPR029058">
    <property type="entry name" value="AB_hydrolase_fold"/>
</dbReference>
<dbReference type="InterPro" id="IPR000073">
    <property type="entry name" value="AB_hydrolase_1"/>
</dbReference>
<name>A0A2I2G9Y0_9EURO</name>
<reference evidence="3 4" key="1">
    <citation type="submission" date="2016-12" db="EMBL/GenBank/DDBJ databases">
        <title>The genomes of Aspergillus section Nigri reveals drivers in fungal speciation.</title>
        <authorList>
            <consortium name="DOE Joint Genome Institute"/>
            <person name="Vesth T.C."/>
            <person name="Nybo J."/>
            <person name="Theobald S."/>
            <person name="Brandl J."/>
            <person name="Frisvad J.C."/>
            <person name="Nielsen K.F."/>
            <person name="Lyhne E.K."/>
            <person name="Kogle M.E."/>
            <person name="Kuo A."/>
            <person name="Riley R."/>
            <person name="Clum A."/>
            <person name="Nolan M."/>
            <person name="Lipzen A."/>
            <person name="Salamov A."/>
            <person name="Henrissat B."/>
            <person name="Wiebenga A."/>
            <person name="De Vries R.P."/>
            <person name="Grigoriev I.V."/>
            <person name="Mortensen U.H."/>
            <person name="Andersen M.R."/>
            <person name="Baker S.E."/>
        </authorList>
    </citation>
    <scope>NUCLEOTIDE SEQUENCE [LARGE SCALE GENOMIC DNA]</scope>
    <source>
        <strain evidence="3 4">IBT 23096</strain>
    </source>
</reference>
<keyword evidence="1 3" id="KW-0378">Hydrolase</keyword>
<organism evidence="3 4">
    <name type="scientific">Aspergillus steynii IBT 23096</name>
    <dbReference type="NCBI Taxonomy" id="1392250"/>
    <lineage>
        <taxon>Eukaryota</taxon>
        <taxon>Fungi</taxon>
        <taxon>Dikarya</taxon>
        <taxon>Ascomycota</taxon>
        <taxon>Pezizomycotina</taxon>
        <taxon>Eurotiomycetes</taxon>
        <taxon>Eurotiomycetidae</taxon>
        <taxon>Eurotiales</taxon>
        <taxon>Aspergillaceae</taxon>
        <taxon>Aspergillus</taxon>
        <taxon>Aspergillus subgen. Circumdati</taxon>
    </lineage>
</organism>
<dbReference type="EMBL" id="MSFO01000004">
    <property type="protein sequence ID" value="PLB49689.1"/>
    <property type="molecule type" value="Genomic_DNA"/>
</dbReference>
<dbReference type="PRINTS" id="PR00111">
    <property type="entry name" value="ABHYDROLASE"/>
</dbReference>
<dbReference type="PANTHER" id="PTHR48081:SF3">
    <property type="entry name" value="ALPHA_BETA HYDROLASE FOLD-3 DOMAIN-CONTAINING PROTEIN"/>
    <property type="match status" value="1"/>
</dbReference>
<dbReference type="RefSeq" id="XP_024704991.1">
    <property type="nucleotide sequence ID" value="XM_024847716.1"/>
</dbReference>
<accession>A0A2I2G9Y0</accession>
<evidence type="ECO:0000259" key="2">
    <source>
        <dbReference type="Pfam" id="PF07859"/>
    </source>
</evidence>
<dbReference type="OrthoDB" id="19653at2759"/>
<proteinExistence type="predicted"/>
<evidence type="ECO:0000313" key="3">
    <source>
        <dbReference type="EMBL" id="PLB49689.1"/>
    </source>
</evidence>
<feature type="domain" description="Alpha/beta hydrolase fold-3" evidence="2">
    <location>
        <begin position="64"/>
        <end position="213"/>
    </location>
</feature>
<dbReference type="Gene3D" id="3.40.50.1820">
    <property type="entry name" value="alpha/beta hydrolase"/>
    <property type="match status" value="1"/>
</dbReference>
<comment type="caution">
    <text evidence="3">The sequence shown here is derived from an EMBL/GenBank/DDBJ whole genome shotgun (WGS) entry which is preliminary data.</text>
</comment>
<dbReference type="InterPro" id="IPR013094">
    <property type="entry name" value="AB_hydrolase_3"/>
</dbReference>
<protein>
    <submittedName>
        <fullName evidence="3">Alpha/beta-hydrolase</fullName>
    </submittedName>
</protein>
<keyword evidence="4" id="KW-1185">Reference proteome</keyword>
<evidence type="ECO:0000256" key="1">
    <source>
        <dbReference type="ARBA" id="ARBA00022801"/>
    </source>
</evidence>
<dbReference type="VEuPathDB" id="FungiDB:P170DRAFT_426563"/>
<evidence type="ECO:0000313" key="4">
    <source>
        <dbReference type="Proteomes" id="UP000234275"/>
    </source>
</evidence>
<dbReference type="SUPFAM" id="SSF53474">
    <property type="entry name" value="alpha/beta-Hydrolases"/>
    <property type="match status" value="1"/>
</dbReference>
<dbReference type="AlphaFoldDB" id="A0A2I2G9Y0"/>
<dbReference type="Proteomes" id="UP000234275">
    <property type="component" value="Unassembled WGS sequence"/>
</dbReference>